<reference evidence="1 2" key="1">
    <citation type="journal article" date="2020" name="Cell">
        <title>Large-Scale Comparative Analyses of Tick Genomes Elucidate Their Genetic Diversity and Vector Capacities.</title>
        <authorList>
            <consortium name="Tick Genome and Microbiome Consortium (TIGMIC)"/>
            <person name="Jia N."/>
            <person name="Wang J."/>
            <person name="Shi W."/>
            <person name="Du L."/>
            <person name="Sun Y."/>
            <person name="Zhan W."/>
            <person name="Jiang J.F."/>
            <person name="Wang Q."/>
            <person name="Zhang B."/>
            <person name="Ji P."/>
            <person name="Bell-Sakyi L."/>
            <person name="Cui X.M."/>
            <person name="Yuan T.T."/>
            <person name="Jiang B.G."/>
            <person name="Yang W.F."/>
            <person name="Lam T.T."/>
            <person name="Chang Q.C."/>
            <person name="Ding S.J."/>
            <person name="Wang X.J."/>
            <person name="Zhu J.G."/>
            <person name="Ruan X.D."/>
            <person name="Zhao L."/>
            <person name="Wei J.T."/>
            <person name="Ye R.Z."/>
            <person name="Que T.C."/>
            <person name="Du C.H."/>
            <person name="Zhou Y.H."/>
            <person name="Cheng J.X."/>
            <person name="Dai P.F."/>
            <person name="Guo W.B."/>
            <person name="Han X.H."/>
            <person name="Huang E.J."/>
            <person name="Li L.F."/>
            <person name="Wei W."/>
            <person name="Gao Y.C."/>
            <person name="Liu J.Z."/>
            <person name="Shao H.Z."/>
            <person name="Wang X."/>
            <person name="Wang C.C."/>
            <person name="Yang T.C."/>
            <person name="Huo Q.B."/>
            <person name="Li W."/>
            <person name="Chen H.Y."/>
            <person name="Chen S.E."/>
            <person name="Zhou L.G."/>
            <person name="Ni X.B."/>
            <person name="Tian J.H."/>
            <person name="Sheng Y."/>
            <person name="Liu T."/>
            <person name="Pan Y.S."/>
            <person name="Xia L.Y."/>
            <person name="Li J."/>
            <person name="Zhao F."/>
            <person name="Cao W.C."/>
        </authorList>
    </citation>
    <scope>NUCLEOTIDE SEQUENCE [LARGE SCALE GENOMIC DNA]</scope>
    <source>
        <strain evidence="1">Iper-2018</strain>
    </source>
</reference>
<comment type="caution">
    <text evidence="1">The sequence shown here is derived from an EMBL/GenBank/DDBJ whole genome shotgun (WGS) entry which is preliminary data.</text>
</comment>
<feature type="non-terminal residue" evidence="1">
    <location>
        <position position="1"/>
    </location>
</feature>
<accession>A0AC60NXT4</accession>
<evidence type="ECO:0000313" key="1">
    <source>
        <dbReference type="EMBL" id="KAG0411674.1"/>
    </source>
</evidence>
<name>A0AC60NXT4_IXOPE</name>
<dbReference type="Proteomes" id="UP000805193">
    <property type="component" value="Unassembled WGS sequence"/>
</dbReference>
<evidence type="ECO:0000313" key="2">
    <source>
        <dbReference type="Proteomes" id="UP000805193"/>
    </source>
</evidence>
<sequence length="148" mass="16381">ATANLGSCRQRGENGEGVRRSKQRVQGFGAVGPVVSVSGRPGLGGGRQRGRRANVQIRRAPRRRPFGAAWLAPSDPQGHVPWPRGRGGRRRRRVRADDNINEGEQRALEVAAAGGHYWKLPASPLRIFRRRPKLPLFLHPWVPSAPRV</sequence>
<gene>
    <name evidence="1" type="ORF">HPB47_011195</name>
</gene>
<organism evidence="1 2">
    <name type="scientific">Ixodes persulcatus</name>
    <name type="common">Taiga tick</name>
    <dbReference type="NCBI Taxonomy" id="34615"/>
    <lineage>
        <taxon>Eukaryota</taxon>
        <taxon>Metazoa</taxon>
        <taxon>Ecdysozoa</taxon>
        <taxon>Arthropoda</taxon>
        <taxon>Chelicerata</taxon>
        <taxon>Arachnida</taxon>
        <taxon>Acari</taxon>
        <taxon>Parasitiformes</taxon>
        <taxon>Ixodida</taxon>
        <taxon>Ixodoidea</taxon>
        <taxon>Ixodidae</taxon>
        <taxon>Ixodinae</taxon>
        <taxon>Ixodes</taxon>
    </lineage>
</organism>
<keyword evidence="2" id="KW-1185">Reference proteome</keyword>
<protein>
    <submittedName>
        <fullName evidence="1">Uncharacterized protein</fullName>
    </submittedName>
</protein>
<proteinExistence type="predicted"/>
<dbReference type="EMBL" id="JABSTQ010011414">
    <property type="protein sequence ID" value="KAG0411674.1"/>
    <property type="molecule type" value="Genomic_DNA"/>
</dbReference>
<feature type="non-terminal residue" evidence="1">
    <location>
        <position position="148"/>
    </location>
</feature>